<dbReference type="Gene3D" id="1.25.40.10">
    <property type="entry name" value="Tetratricopeptide repeat domain"/>
    <property type="match status" value="1"/>
</dbReference>
<dbReference type="InterPro" id="IPR043376">
    <property type="entry name" value="NPG1-like"/>
</dbReference>
<sequence length="336" mass="37827">MNRLDRQCEQLMSKANCLLGILASAQSRSVASDYKRVLLRSESLKTLQTAEKQAKGTDSNVIYHLCVENAEQRKLDTALSYVKKLLKLEAGSCTRGWILLARILSAQKKYIDAEMVVDAALEQTGKWDQAQLLRTKAKLQIAQGHTKNAIQTYAHLLAALQVQKKTFGIRNKLLNRRDQDRTLEMETWHDLINIYTSLSQWPDAEVCLSKTEVLSHHPASSCHSRGTQRRLLHQAKGLNKEAQKSFWEALDKEPTHVPSLISMAKILIQQPGDQFLHVARSLVRQAICLDRTNHLAWYTLGLLHTLEPVGTSAAEAVECFEAAALLKETAPVEPFR</sequence>
<dbReference type="OrthoDB" id="29013at2759"/>
<evidence type="ECO:0000313" key="1">
    <source>
        <dbReference type="EMBL" id="KAJ8433354.1"/>
    </source>
</evidence>
<name>A0A9Q1JYC1_9CARY</name>
<dbReference type="PANTHER" id="PTHR44102:SF1">
    <property type="entry name" value="OS10G0471400 PROTEIN"/>
    <property type="match status" value="1"/>
</dbReference>
<dbReference type="EMBL" id="JAKOGI010000546">
    <property type="protein sequence ID" value="KAJ8433354.1"/>
    <property type="molecule type" value="Genomic_DNA"/>
</dbReference>
<dbReference type="SUPFAM" id="SSF48452">
    <property type="entry name" value="TPR-like"/>
    <property type="match status" value="1"/>
</dbReference>
<keyword evidence="2" id="KW-1185">Reference proteome</keyword>
<comment type="caution">
    <text evidence="1">The sequence shown here is derived from an EMBL/GenBank/DDBJ whole genome shotgun (WGS) entry which is preliminary data.</text>
</comment>
<proteinExistence type="predicted"/>
<accession>A0A9Q1JYC1</accession>
<dbReference type="InterPro" id="IPR011990">
    <property type="entry name" value="TPR-like_helical_dom_sf"/>
</dbReference>
<protein>
    <submittedName>
        <fullName evidence="1">Uncharacterized protein</fullName>
    </submittedName>
</protein>
<organism evidence="1 2">
    <name type="scientific">Carnegiea gigantea</name>
    <dbReference type="NCBI Taxonomy" id="171969"/>
    <lineage>
        <taxon>Eukaryota</taxon>
        <taxon>Viridiplantae</taxon>
        <taxon>Streptophyta</taxon>
        <taxon>Embryophyta</taxon>
        <taxon>Tracheophyta</taxon>
        <taxon>Spermatophyta</taxon>
        <taxon>Magnoliopsida</taxon>
        <taxon>eudicotyledons</taxon>
        <taxon>Gunneridae</taxon>
        <taxon>Pentapetalae</taxon>
        <taxon>Caryophyllales</taxon>
        <taxon>Cactineae</taxon>
        <taxon>Cactaceae</taxon>
        <taxon>Cactoideae</taxon>
        <taxon>Echinocereeae</taxon>
        <taxon>Carnegiea</taxon>
    </lineage>
</organism>
<evidence type="ECO:0000313" key="2">
    <source>
        <dbReference type="Proteomes" id="UP001153076"/>
    </source>
</evidence>
<reference evidence="1" key="1">
    <citation type="submission" date="2022-04" db="EMBL/GenBank/DDBJ databases">
        <title>Carnegiea gigantea Genome sequencing and assembly v2.</title>
        <authorList>
            <person name="Copetti D."/>
            <person name="Sanderson M.J."/>
            <person name="Burquez A."/>
            <person name="Wojciechowski M.F."/>
        </authorList>
    </citation>
    <scope>NUCLEOTIDE SEQUENCE</scope>
    <source>
        <strain evidence="1">SGP5-SGP5p</strain>
        <tissue evidence="1">Aerial part</tissue>
    </source>
</reference>
<dbReference type="Proteomes" id="UP001153076">
    <property type="component" value="Unassembled WGS sequence"/>
</dbReference>
<dbReference type="PANTHER" id="PTHR44102">
    <property type="entry name" value="PROTEIN NPG1"/>
    <property type="match status" value="1"/>
</dbReference>
<dbReference type="AlphaFoldDB" id="A0A9Q1JYC1"/>
<gene>
    <name evidence="1" type="ORF">Cgig2_020434</name>
</gene>